<keyword evidence="2" id="KW-0472">Membrane</keyword>
<evidence type="ECO:0000256" key="1">
    <source>
        <dbReference type="SAM" id="MobiDB-lite"/>
    </source>
</evidence>
<feature type="region of interest" description="Disordered" evidence="1">
    <location>
        <begin position="170"/>
        <end position="193"/>
    </location>
</feature>
<feature type="transmembrane region" description="Helical" evidence="2">
    <location>
        <begin position="106"/>
        <end position="127"/>
    </location>
</feature>
<feature type="compositionally biased region" description="Basic and acidic residues" evidence="1">
    <location>
        <begin position="178"/>
        <end position="192"/>
    </location>
</feature>
<accession>A0ABR9JVB2</accession>
<gene>
    <name evidence="3" type="ORF">H4W34_003878</name>
</gene>
<feature type="compositionally biased region" description="Low complexity" evidence="1">
    <location>
        <begin position="45"/>
        <end position="65"/>
    </location>
</feature>
<dbReference type="EMBL" id="JADBDZ010000001">
    <property type="protein sequence ID" value="MBE1534045.1"/>
    <property type="molecule type" value="Genomic_DNA"/>
</dbReference>
<keyword evidence="2" id="KW-1133">Transmembrane helix</keyword>
<comment type="caution">
    <text evidence="3">The sequence shown here is derived from an EMBL/GenBank/DDBJ whole genome shotgun (WGS) entry which is preliminary data.</text>
</comment>
<dbReference type="Proteomes" id="UP000627838">
    <property type="component" value="Unassembled WGS sequence"/>
</dbReference>
<organism evidence="3 4">
    <name type="scientific">Actinomadura algeriensis</name>
    <dbReference type="NCBI Taxonomy" id="1679523"/>
    <lineage>
        <taxon>Bacteria</taxon>
        <taxon>Bacillati</taxon>
        <taxon>Actinomycetota</taxon>
        <taxon>Actinomycetes</taxon>
        <taxon>Streptosporangiales</taxon>
        <taxon>Thermomonosporaceae</taxon>
        <taxon>Actinomadura</taxon>
    </lineage>
</organism>
<evidence type="ECO:0000313" key="3">
    <source>
        <dbReference type="EMBL" id="MBE1534045.1"/>
    </source>
</evidence>
<keyword evidence="4" id="KW-1185">Reference proteome</keyword>
<name>A0ABR9JVB2_9ACTN</name>
<reference evidence="3 4" key="1">
    <citation type="submission" date="2020-10" db="EMBL/GenBank/DDBJ databases">
        <title>Sequencing the genomes of 1000 actinobacteria strains.</title>
        <authorList>
            <person name="Klenk H.-P."/>
        </authorList>
    </citation>
    <scope>NUCLEOTIDE SEQUENCE [LARGE SCALE GENOMIC DNA]</scope>
    <source>
        <strain evidence="3 4">DSM 46744</strain>
    </source>
</reference>
<evidence type="ECO:0000256" key="2">
    <source>
        <dbReference type="SAM" id="Phobius"/>
    </source>
</evidence>
<dbReference type="RefSeq" id="WP_192760488.1">
    <property type="nucleotide sequence ID" value="NZ_JADBDZ010000001.1"/>
</dbReference>
<protein>
    <recommendedName>
        <fullName evidence="5">DUF3592 domain-containing protein</fullName>
    </recommendedName>
</protein>
<evidence type="ECO:0008006" key="5">
    <source>
        <dbReference type="Google" id="ProtNLM"/>
    </source>
</evidence>
<sequence length="319" mass="34434">MRRHLRLVLIAIPVLIIAVWGAHTAVLAYTFAAGEKATATVESCSPGGSTNGRRSSGSCNGTWRTEGGETGRGGIYNLDVGEASGETVQVRIGPLGPYANGWERAWTGPVVAAGFILIALIAYIAVLRWKRVFHRLKLADAIADEPDGLLVTETGVRRADGSPHALVRRLDGPPPGHRRLDLPGRTERRDELAGPGRTVFQSVLDADERPLMVLEHRSDRKLNPETVLLDPSGAPTLLLRRVRDKEFRLLDPDGGELGSARPPGRARVAMLEVRDAADGTVATIVERGGEWLLRAREDAPPALRDAALALALVQNRTAY</sequence>
<feature type="region of interest" description="Disordered" evidence="1">
    <location>
        <begin position="42"/>
        <end position="66"/>
    </location>
</feature>
<keyword evidence="2" id="KW-0812">Transmembrane</keyword>
<evidence type="ECO:0000313" key="4">
    <source>
        <dbReference type="Proteomes" id="UP000627838"/>
    </source>
</evidence>
<proteinExistence type="predicted"/>